<keyword evidence="5" id="KW-0131">Cell cycle</keyword>
<name>A0A6A4JPB7_APOLU</name>
<dbReference type="Proteomes" id="UP000466442">
    <property type="component" value="Linkage Group LG9"/>
</dbReference>
<dbReference type="InterPro" id="IPR026182">
    <property type="entry name" value="ANAPC15"/>
</dbReference>
<evidence type="ECO:0000256" key="2">
    <source>
        <dbReference type="ARBA" id="ARBA00009618"/>
    </source>
</evidence>
<accession>A0A6A4JPB7</accession>
<proteinExistence type="inferred from homology"/>
<dbReference type="EMBL" id="WIXP02000009">
    <property type="protein sequence ID" value="KAF6204758.1"/>
    <property type="molecule type" value="Genomic_DNA"/>
</dbReference>
<dbReference type="OrthoDB" id="6362917at2759"/>
<dbReference type="GO" id="GO:0090266">
    <property type="term" value="P:regulation of mitotic cell cycle spindle assembly checkpoint"/>
    <property type="evidence" value="ECO:0007669"/>
    <property type="project" value="InterPro"/>
</dbReference>
<dbReference type="Pfam" id="PF15243">
    <property type="entry name" value="ANAPC15"/>
    <property type="match status" value="1"/>
</dbReference>
<keyword evidence="3" id="KW-0132">Cell division</keyword>
<keyword evidence="7" id="KW-1185">Reference proteome</keyword>
<comment type="similarity">
    <text evidence="2">Belongs to the APC15 family.</text>
</comment>
<dbReference type="PANTHER" id="PTHR22526:SF2">
    <property type="entry name" value="ANAPHASE PROMOTING COMPLEX C SUBUNIT 15, PSEUDOGENE-RELATED"/>
    <property type="match status" value="1"/>
</dbReference>
<gene>
    <name evidence="6" type="ORF">GE061_018920</name>
</gene>
<evidence type="ECO:0000313" key="6">
    <source>
        <dbReference type="EMBL" id="KAF6204758.1"/>
    </source>
</evidence>
<dbReference type="GO" id="GO:0005680">
    <property type="term" value="C:anaphase-promoting complex"/>
    <property type="evidence" value="ECO:0007669"/>
    <property type="project" value="InterPro"/>
</dbReference>
<comment type="caution">
    <text evidence="6">The sequence shown here is derived from an EMBL/GenBank/DDBJ whole genome shotgun (WGS) entry which is preliminary data.</text>
</comment>
<evidence type="ECO:0000256" key="4">
    <source>
        <dbReference type="ARBA" id="ARBA00022776"/>
    </source>
</evidence>
<dbReference type="GO" id="GO:0051301">
    <property type="term" value="P:cell division"/>
    <property type="evidence" value="ECO:0007669"/>
    <property type="project" value="UniProtKB-KW"/>
</dbReference>
<evidence type="ECO:0000256" key="1">
    <source>
        <dbReference type="ARBA" id="ARBA00004906"/>
    </source>
</evidence>
<dbReference type="AlphaFoldDB" id="A0A6A4JPB7"/>
<evidence type="ECO:0000313" key="7">
    <source>
        <dbReference type="Proteomes" id="UP000466442"/>
    </source>
</evidence>
<comment type="pathway">
    <text evidence="1">Protein modification; protein ubiquitination.</text>
</comment>
<sequence>MNIFQLVDPNSAVKVWLWIVKVTLTNSRYFERSLSLQDVHPTTELIQLEHEHKSWLTKISQKDSDINPIGKTATEREEDDEEEEDEDDSNDDEESESQDEEDEDMEVDVSYDRGDPAPSVDS</sequence>
<evidence type="ECO:0000256" key="3">
    <source>
        <dbReference type="ARBA" id="ARBA00022618"/>
    </source>
</evidence>
<dbReference type="PANTHER" id="PTHR22526">
    <property type="entry name" value="ANAPHASE PROMOTING COMPLEX C SUBUNIT 15, PSEUDOGENE-RELATED"/>
    <property type="match status" value="1"/>
</dbReference>
<protein>
    <submittedName>
        <fullName evidence="6">Uncharacterized protein</fullName>
    </submittedName>
</protein>
<keyword evidence="4" id="KW-0498">Mitosis</keyword>
<evidence type="ECO:0000256" key="5">
    <source>
        <dbReference type="ARBA" id="ARBA00023306"/>
    </source>
</evidence>
<reference evidence="6" key="1">
    <citation type="journal article" date="2021" name="Mol. Ecol. Resour.">
        <title>Apolygus lucorum genome provides insights into omnivorousness and mesophyll feeding.</title>
        <authorList>
            <person name="Liu Y."/>
            <person name="Liu H."/>
            <person name="Wang H."/>
            <person name="Huang T."/>
            <person name="Liu B."/>
            <person name="Yang B."/>
            <person name="Yin L."/>
            <person name="Li B."/>
            <person name="Zhang Y."/>
            <person name="Zhang S."/>
            <person name="Jiang F."/>
            <person name="Zhang X."/>
            <person name="Ren Y."/>
            <person name="Wang B."/>
            <person name="Wang S."/>
            <person name="Lu Y."/>
            <person name="Wu K."/>
            <person name="Fan W."/>
            <person name="Wang G."/>
        </authorList>
    </citation>
    <scope>NUCLEOTIDE SEQUENCE</scope>
    <source>
        <strain evidence="6">12Hb</strain>
    </source>
</reference>
<organism evidence="6 7">
    <name type="scientific">Apolygus lucorum</name>
    <name type="common">Small green plant bug</name>
    <name type="synonym">Lygocoris lucorum</name>
    <dbReference type="NCBI Taxonomy" id="248454"/>
    <lineage>
        <taxon>Eukaryota</taxon>
        <taxon>Metazoa</taxon>
        <taxon>Ecdysozoa</taxon>
        <taxon>Arthropoda</taxon>
        <taxon>Hexapoda</taxon>
        <taxon>Insecta</taxon>
        <taxon>Pterygota</taxon>
        <taxon>Neoptera</taxon>
        <taxon>Paraneoptera</taxon>
        <taxon>Hemiptera</taxon>
        <taxon>Heteroptera</taxon>
        <taxon>Panheteroptera</taxon>
        <taxon>Cimicomorpha</taxon>
        <taxon>Miridae</taxon>
        <taxon>Mirini</taxon>
        <taxon>Apolygus</taxon>
    </lineage>
</organism>